<reference evidence="1" key="1">
    <citation type="submission" date="2019-12" db="EMBL/GenBank/DDBJ databases">
        <title>Genome sequencing and annotation of Brassica cretica.</title>
        <authorList>
            <person name="Studholme D.J."/>
            <person name="Sarris P."/>
        </authorList>
    </citation>
    <scope>NUCLEOTIDE SEQUENCE</scope>
    <source>
        <strain evidence="1">PFS-109/04</strain>
        <tissue evidence="1">Leaf</tissue>
    </source>
</reference>
<name>A0A8S9NAR3_BRACR</name>
<sequence length="114" mass="12488">MLIIRSPAIFRLKVTGFDTCLSQNDIKKMLRWVFPGSGCFPFRDGSALLYLRGQYAMDEALKLSGGSVGGFKFAVTEVLPEIVLEAGFSLASARASRLAIVEHSKTNQKINTTD</sequence>
<organism evidence="1 2">
    <name type="scientific">Brassica cretica</name>
    <name type="common">Mustard</name>
    <dbReference type="NCBI Taxonomy" id="69181"/>
    <lineage>
        <taxon>Eukaryota</taxon>
        <taxon>Viridiplantae</taxon>
        <taxon>Streptophyta</taxon>
        <taxon>Embryophyta</taxon>
        <taxon>Tracheophyta</taxon>
        <taxon>Spermatophyta</taxon>
        <taxon>Magnoliopsida</taxon>
        <taxon>eudicotyledons</taxon>
        <taxon>Gunneridae</taxon>
        <taxon>Pentapetalae</taxon>
        <taxon>rosids</taxon>
        <taxon>malvids</taxon>
        <taxon>Brassicales</taxon>
        <taxon>Brassicaceae</taxon>
        <taxon>Brassiceae</taxon>
        <taxon>Brassica</taxon>
    </lineage>
</organism>
<dbReference type="EMBL" id="QGKX02001621">
    <property type="protein sequence ID" value="KAF3501370.1"/>
    <property type="molecule type" value="Genomic_DNA"/>
</dbReference>
<accession>A0A8S9NAR3</accession>
<protein>
    <submittedName>
        <fullName evidence="1">Uncharacterized protein</fullName>
    </submittedName>
</protein>
<evidence type="ECO:0000313" key="2">
    <source>
        <dbReference type="Proteomes" id="UP000712600"/>
    </source>
</evidence>
<comment type="caution">
    <text evidence="1">The sequence shown here is derived from an EMBL/GenBank/DDBJ whole genome shotgun (WGS) entry which is preliminary data.</text>
</comment>
<evidence type="ECO:0000313" key="1">
    <source>
        <dbReference type="EMBL" id="KAF3501370.1"/>
    </source>
</evidence>
<dbReference type="AlphaFoldDB" id="A0A8S9NAR3"/>
<gene>
    <name evidence="1" type="ORF">F2Q69_00040092</name>
</gene>
<dbReference type="Proteomes" id="UP000712600">
    <property type="component" value="Unassembled WGS sequence"/>
</dbReference>
<proteinExistence type="predicted"/>